<sequence>MNWETLYCVNRSCCYYGIPFYEGNMRKNGSSHGQKQALCKTCGSSVSLRYGTAYYDLEAEVTLFETAVRALAEGNSIRATARIVQVDKDTTCNWLHRAAQHCRLVMLYHWNNFKVTECQLDELWSFVHTKERNLLSAKLYHESYGDAWVWLAFAPVWRVVLAFVIGKRTQENANLLLDRVAHITDAHIPFFTSDQFSEYRTALLHTYGRWYQPPRKGSRGRLPKRIRIPPSELVYTQVVKVRQNRRIVEVKKKIVFGDEKKLSSLLAESPVSSTVNTSFVERDNLTQRQANRRLTRRSNGFSKKLSWFEKQLWLSMAYYHLVLPHQSLCKELLNSEPTLGTGSRRRWQQRTPAMAAGITDHIWSTSELLSYRVPAPFIDKLLQLEYLLSRP</sequence>
<evidence type="ECO:0000313" key="2">
    <source>
        <dbReference type="Proteomes" id="UP000076962"/>
    </source>
</evidence>
<comment type="caution">
    <text evidence="1">The sequence shown here is derived from an EMBL/GenBank/DDBJ whole genome shotgun (WGS) entry which is preliminary data.</text>
</comment>
<keyword evidence="2" id="KW-1185">Reference proteome</keyword>
<dbReference type="Proteomes" id="UP000076962">
    <property type="component" value="Unassembled WGS sequence"/>
</dbReference>
<reference evidence="1 2" key="1">
    <citation type="submission" date="2016-05" db="EMBL/GenBank/DDBJ databases">
        <title>Single-cell genome of chain-forming Candidatus Thiomargarita nelsonii and comparison to other large sulfur-oxidizing bacteria.</title>
        <authorList>
            <person name="Winkel M."/>
            <person name="Salman V."/>
            <person name="Woyke T."/>
            <person name="Schulz-Vogt H."/>
            <person name="Richter M."/>
            <person name="Flood B."/>
            <person name="Bailey J."/>
            <person name="Amann R."/>
            <person name="Mussmann M."/>
        </authorList>
    </citation>
    <scope>NUCLEOTIDE SEQUENCE [LARGE SCALE GENOMIC DNA]</scope>
    <source>
        <strain evidence="1 2">THI036</strain>
    </source>
</reference>
<name>A0A176RWW8_9GAMM</name>
<gene>
    <name evidence="1" type="ORF">THIOM_004109</name>
</gene>
<dbReference type="PANTHER" id="PTHR33293">
    <property type="entry name" value="INSERTION ELEMENT IS1 1 PROTEIN INSB-RELATED"/>
    <property type="match status" value="1"/>
</dbReference>
<accession>A0A176RWW8</accession>
<dbReference type="EMBL" id="LUTY01002518">
    <property type="protein sequence ID" value="OAD20207.1"/>
    <property type="molecule type" value="Genomic_DNA"/>
</dbReference>
<protein>
    <submittedName>
        <fullName evidence="1">Transposase, IS1</fullName>
    </submittedName>
</protein>
<dbReference type="InterPro" id="IPR051354">
    <property type="entry name" value="Transposase_27_IS1"/>
</dbReference>
<dbReference type="PANTHER" id="PTHR33293:SF1">
    <property type="entry name" value="INSERTION ELEMENT IS1 1 PROTEIN INSB-RELATED"/>
    <property type="match status" value="1"/>
</dbReference>
<evidence type="ECO:0000313" key="1">
    <source>
        <dbReference type="EMBL" id="OAD20207.1"/>
    </source>
</evidence>
<organism evidence="1 2">
    <name type="scientific">Candidatus Thiomargarita nelsonii</name>
    <dbReference type="NCBI Taxonomy" id="1003181"/>
    <lineage>
        <taxon>Bacteria</taxon>
        <taxon>Pseudomonadati</taxon>
        <taxon>Pseudomonadota</taxon>
        <taxon>Gammaproteobacteria</taxon>
        <taxon>Thiotrichales</taxon>
        <taxon>Thiotrichaceae</taxon>
        <taxon>Thiomargarita</taxon>
    </lineage>
</organism>
<dbReference type="AlphaFoldDB" id="A0A176RWW8"/>
<proteinExistence type="predicted"/>